<sequence>MGLGKAYSDRVDPRDMQRLCLALTRVDTAALAATAEDPGSDAATRVAAGHLLALYGDPRIDVDSPAMLDVPAARVRLGLPQGRVDEVTAAWRHVGVRREWIAKEAPEYTADIAAFRIARYPVTNGEYRTFLTETNASMLPSSWQFGLHPTHLANHPVWTVTPRAADAYAAWLSRRTGRRFRLPTEAEWEYAAGGGDGREFPWGDHFAAGRANTAETGPLTTTPVGTHPAGRSPFGADDMGGNVEEYVADDYRPYPGGESVPDDLLAGGRPYRVARGGSFTRYGDLTRCRRRHGWFPKAIYAIGFRLAETPS</sequence>
<dbReference type="AlphaFoldDB" id="A0A940MBN0"/>
<evidence type="ECO:0000256" key="1">
    <source>
        <dbReference type="SAM" id="MobiDB-lite"/>
    </source>
</evidence>
<dbReference type="PANTHER" id="PTHR23150">
    <property type="entry name" value="SULFATASE MODIFYING FACTOR 1, 2"/>
    <property type="match status" value="1"/>
</dbReference>
<feature type="compositionally biased region" description="Polar residues" evidence="1">
    <location>
        <begin position="214"/>
        <end position="224"/>
    </location>
</feature>
<feature type="region of interest" description="Disordered" evidence="1">
    <location>
        <begin position="214"/>
        <end position="239"/>
    </location>
</feature>
<dbReference type="PANTHER" id="PTHR23150:SF19">
    <property type="entry name" value="FORMYLGLYCINE-GENERATING ENZYME"/>
    <property type="match status" value="1"/>
</dbReference>
<dbReference type="GO" id="GO:0120147">
    <property type="term" value="F:formylglycine-generating oxidase activity"/>
    <property type="evidence" value="ECO:0007669"/>
    <property type="project" value="TreeGrafter"/>
</dbReference>
<dbReference type="InterPro" id="IPR016187">
    <property type="entry name" value="CTDL_fold"/>
</dbReference>
<dbReference type="InterPro" id="IPR005532">
    <property type="entry name" value="SUMF_dom"/>
</dbReference>
<comment type="caution">
    <text evidence="3">The sequence shown here is derived from an EMBL/GenBank/DDBJ whole genome shotgun (WGS) entry which is preliminary data.</text>
</comment>
<dbReference type="EMBL" id="JAGIQL010000031">
    <property type="protein sequence ID" value="MBP0457933.1"/>
    <property type="molecule type" value="Genomic_DNA"/>
</dbReference>
<name>A0A940MBN0_9ACTN</name>
<accession>A0A940MBN0</accession>
<dbReference type="Pfam" id="PF03781">
    <property type="entry name" value="FGE-sulfatase"/>
    <property type="match status" value="1"/>
</dbReference>
<dbReference type="InterPro" id="IPR051043">
    <property type="entry name" value="Sulfatase_Mod_Factor_Kinase"/>
</dbReference>
<gene>
    <name evidence="3" type="ORF">JFN87_10530</name>
</gene>
<dbReference type="Gene3D" id="3.90.1580.10">
    <property type="entry name" value="paralog of FGE (formylglycine-generating enzyme)"/>
    <property type="match status" value="1"/>
</dbReference>
<dbReference type="SUPFAM" id="SSF56436">
    <property type="entry name" value="C-type lectin-like"/>
    <property type="match status" value="1"/>
</dbReference>
<dbReference type="Proteomes" id="UP000670475">
    <property type="component" value="Unassembled WGS sequence"/>
</dbReference>
<evidence type="ECO:0000313" key="3">
    <source>
        <dbReference type="EMBL" id="MBP0457933.1"/>
    </source>
</evidence>
<protein>
    <submittedName>
        <fullName evidence="3">SUMF1/EgtB/PvdO family nonheme iron enzyme</fullName>
    </submittedName>
</protein>
<evidence type="ECO:0000259" key="2">
    <source>
        <dbReference type="Pfam" id="PF03781"/>
    </source>
</evidence>
<reference evidence="3" key="1">
    <citation type="submission" date="2021-03" db="EMBL/GenBank/DDBJ databases">
        <title>Whole genome sequence of Streptomyces bomunensis MMS17-BM035.</title>
        <authorList>
            <person name="Lee J.H."/>
        </authorList>
    </citation>
    <scope>NUCLEOTIDE SEQUENCE</scope>
    <source>
        <strain evidence="3">MMS17-BM035</strain>
    </source>
</reference>
<evidence type="ECO:0000313" key="4">
    <source>
        <dbReference type="Proteomes" id="UP000670475"/>
    </source>
</evidence>
<keyword evidence="4" id="KW-1185">Reference proteome</keyword>
<proteinExistence type="predicted"/>
<feature type="domain" description="Sulfatase-modifying factor enzyme-like" evidence="2">
    <location>
        <begin position="97"/>
        <end position="307"/>
    </location>
</feature>
<dbReference type="InterPro" id="IPR042095">
    <property type="entry name" value="SUMF_sf"/>
</dbReference>
<organism evidence="3 4">
    <name type="scientific">Streptomyces montanisoli</name>
    <dbReference type="NCBI Taxonomy" id="2798581"/>
    <lineage>
        <taxon>Bacteria</taxon>
        <taxon>Bacillati</taxon>
        <taxon>Actinomycetota</taxon>
        <taxon>Actinomycetes</taxon>
        <taxon>Kitasatosporales</taxon>
        <taxon>Streptomycetaceae</taxon>
        <taxon>Streptomyces</taxon>
    </lineage>
</organism>